<comment type="caution">
    <text evidence="1">The sequence shown here is derived from an EMBL/GenBank/DDBJ whole genome shotgun (WGS) entry which is preliminary data.</text>
</comment>
<organism evidence="1 2">
    <name type="scientific">Candidatus Blautia stercorigallinarum</name>
    <dbReference type="NCBI Taxonomy" id="2838501"/>
    <lineage>
        <taxon>Bacteria</taxon>
        <taxon>Bacillati</taxon>
        <taxon>Bacillota</taxon>
        <taxon>Clostridia</taxon>
        <taxon>Lachnospirales</taxon>
        <taxon>Lachnospiraceae</taxon>
        <taxon>Blautia</taxon>
    </lineage>
</organism>
<proteinExistence type="predicted"/>
<dbReference type="AlphaFoldDB" id="A0A9D1PD36"/>
<protein>
    <submittedName>
        <fullName evidence="1">DUF3791 domain-containing protein</fullName>
    </submittedName>
</protein>
<gene>
    <name evidence="1" type="ORF">H9747_08740</name>
</gene>
<reference evidence="1" key="2">
    <citation type="submission" date="2021-04" db="EMBL/GenBank/DDBJ databases">
        <authorList>
            <person name="Gilroy R."/>
        </authorList>
    </citation>
    <scope>NUCLEOTIDE SEQUENCE</scope>
    <source>
        <strain evidence="1">CHK195-9823</strain>
    </source>
</reference>
<dbReference type="Pfam" id="PF12668">
    <property type="entry name" value="DUF3791"/>
    <property type="match status" value="1"/>
</dbReference>
<evidence type="ECO:0000313" key="2">
    <source>
        <dbReference type="Proteomes" id="UP000886814"/>
    </source>
</evidence>
<name>A0A9D1PD36_9FIRM</name>
<dbReference type="EMBL" id="DXIQ01000055">
    <property type="protein sequence ID" value="HIV39067.1"/>
    <property type="molecule type" value="Genomic_DNA"/>
</dbReference>
<dbReference type="InterPro" id="IPR024269">
    <property type="entry name" value="DUF3791"/>
</dbReference>
<dbReference type="Proteomes" id="UP000886814">
    <property type="component" value="Unassembled WGS sequence"/>
</dbReference>
<evidence type="ECO:0000313" key="1">
    <source>
        <dbReference type="EMBL" id="HIV39067.1"/>
    </source>
</evidence>
<reference evidence="1" key="1">
    <citation type="journal article" date="2021" name="PeerJ">
        <title>Extensive microbial diversity within the chicken gut microbiome revealed by metagenomics and culture.</title>
        <authorList>
            <person name="Gilroy R."/>
            <person name="Ravi A."/>
            <person name="Getino M."/>
            <person name="Pursley I."/>
            <person name="Horton D.L."/>
            <person name="Alikhan N.F."/>
            <person name="Baker D."/>
            <person name="Gharbi K."/>
            <person name="Hall N."/>
            <person name="Watson M."/>
            <person name="Adriaenssens E.M."/>
            <person name="Foster-Nyarko E."/>
            <person name="Jarju S."/>
            <person name="Secka A."/>
            <person name="Antonio M."/>
            <person name="Oren A."/>
            <person name="Chaudhuri R.R."/>
            <person name="La Ragione R."/>
            <person name="Hildebrand F."/>
            <person name="Pallen M.J."/>
        </authorList>
    </citation>
    <scope>NUCLEOTIDE SEQUENCE</scope>
    <source>
        <strain evidence="1">CHK195-9823</strain>
    </source>
</reference>
<accession>A0A9D1PD36</accession>
<sequence>MRKEDDFLIYCMERYRYYKNLSGKDVAKLFEKHGVYSYIKQYFESLHTMGDYYIVQDIDDYIRDTDGIYCGKTDS</sequence>